<reference evidence="2 3" key="1">
    <citation type="journal article" date="2017" name="Curr. Biol.">
        <title>Genome architecture and evolution of a unichromosomal asexual nematode.</title>
        <authorList>
            <person name="Fradin H."/>
            <person name="Zegar C."/>
            <person name="Gutwein M."/>
            <person name="Lucas J."/>
            <person name="Kovtun M."/>
            <person name="Corcoran D."/>
            <person name="Baugh L.R."/>
            <person name="Kiontke K."/>
            <person name="Gunsalus K."/>
            <person name="Fitch D.H."/>
            <person name="Piano F."/>
        </authorList>
    </citation>
    <scope>NUCLEOTIDE SEQUENCE [LARGE SCALE GENOMIC DNA]</scope>
    <source>
        <strain evidence="2">PF1309</strain>
    </source>
</reference>
<evidence type="ECO:0000313" key="2">
    <source>
        <dbReference type="EMBL" id="PAV62711.1"/>
    </source>
</evidence>
<gene>
    <name evidence="2" type="ORF">WR25_25833</name>
</gene>
<evidence type="ECO:0000256" key="1">
    <source>
        <dbReference type="SAM" id="MobiDB-lite"/>
    </source>
</evidence>
<feature type="compositionally biased region" description="Polar residues" evidence="1">
    <location>
        <begin position="184"/>
        <end position="198"/>
    </location>
</feature>
<accession>A0A2A2JM65</accession>
<evidence type="ECO:0000313" key="3">
    <source>
        <dbReference type="Proteomes" id="UP000218231"/>
    </source>
</evidence>
<protein>
    <submittedName>
        <fullName evidence="2">Uncharacterized protein</fullName>
    </submittedName>
</protein>
<dbReference type="Proteomes" id="UP000218231">
    <property type="component" value="Unassembled WGS sequence"/>
</dbReference>
<dbReference type="OrthoDB" id="5792800at2759"/>
<keyword evidence="3" id="KW-1185">Reference proteome</keyword>
<comment type="caution">
    <text evidence="2">The sequence shown here is derived from an EMBL/GenBank/DDBJ whole genome shotgun (WGS) entry which is preliminary data.</text>
</comment>
<sequence>MSMEPFLNFFRPESMSRMAELAQELSGLAVKNVADNERDIIKTTEQKKDVNLANSRPSEVFGQTISDLASQSRKAFISALTPLEKPANLNQVTAKTEENVLPSRQPIFGVPTQNGQPIKSLIASIPKDPNERDVLGVHAVNSRRRPNVRPLSETLVSEEESNNLDPVRRAPEAENPSPIRKQRINQQDTIKKSTQSNNMFGGLEQNPFFKLAESFLRTPQENSNPDKHAEIPQFQLKDFIPTADNNFGIPKGEGCLPFISEMMQAAYGDCVKAADEKTFDTWGDELRSAILTGKIDLMKASQETCKRGAERQQCGALRKAVSTCDVMGSLQIGSQLQRAMKRCEEMGGIMDQNPLTVLEQLNSLVGGELTQGFLNKFLSPSK</sequence>
<dbReference type="AlphaFoldDB" id="A0A2A2JM65"/>
<dbReference type="EMBL" id="LIAE01010349">
    <property type="protein sequence ID" value="PAV62711.1"/>
    <property type="molecule type" value="Genomic_DNA"/>
</dbReference>
<organism evidence="2 3">
    <name type="scientific">Diploscapter pachys</name>
    <dbReference type="NCBI Taxonomy" id="2018661"/>
    <lineage>
        <taxon>Eukaryota</taxon>
        <taxon>Metazoa</taxon>
        <taxon>Ecdysozoa</taxon>
        <taxon>Nematoda</taxon>
        <taxon>Chromadorea</taxon>
        <taxon>Rhabditida</taxon>
        <taxon>Rhabditina</taxon>
        <taxon>Rhabditomorpha</taxon>
        <taxon>Rhabditoidea</taxon>
        <taxon>Rhabditidae</taxon>
        <taxon>Diploscapter</taxon>
    </lineage>
</organism>
<proteinExistence type="predicted"/>
<name>A0A2A2JM65_9BILA</name>
<feature type="region of interest" description="Disordered" evidence="1">
    <location>
        <begin position="145"/>
        <end position="198"/>
    </location>
</feature>